<keyword evidence="2" id="KW-0812">Transmembrane</keyword>
<reference evidence="3" key="1">
    <citation type="submission" date="2020-06" db="EMBL/GenBank/DDBJ databases">
        <title>Draft genome of Bugula neritina, a colonial animal packing powerful symbionts and potential medicines.</title>
        <authorList>
            <person name="Rayko M."/>
        </authorList>
    </citation>
    <scope>NUCLEOTIDE SEQUENCE [LARGE SCALE GENOMIC DNA]</scope>
    <source>
        <strain evidence="3">Kwan_BN1</strain>
    </source>
</reference>
<evidence type="ECO:0000313" key="4">
    <source>
        <dbReference type="Proteomes" id="UP000593567"/>
    </source>
</evidence>
<gene>
    <name evidence="3" type="ORF">EB796_024302</name>
</gene>
<protein>
    <submittedName>
        <fullName evidence="3">Uncharacterized protein</fullName>
    </submittedName>
</protein>
<comment type="caution">
    <text evidence="3">The sequence shown here is derived from an EMBL/GenBank/DDBJ whole genome shotgun (WGS) entry which is preliminary data.</text>
</comment>
<accession>A0A7J7IVY2</accession>
<name>A0A7J7IVY2_BUGNE</name>
<dbReference type="EMBL" id="VXIV02003404">
    <property type="protein sequence ID" value="KAF6017388.1"/>
    <property type="molecule type" value="Genomic_DNA"/>
</dbReference>
<evidence type="ECO:0000256" key="2">
    <source>
        <dbReference type="SAM" id="Phobius"/>
    </source>
</evidence>
<keyword evidence="4" id="KW-1185">Reference proteome</keyword>
<organism evidence="3 4">
    <name type="scientific">Bugula neritina</name>
    <name type="common">Brown bryozoan</name>
    <name type="synonym">Sertularia neritina</name>
    <dbReference type="NCBI Taxonomy" id="10212"/>
    <lineage>
        <taxon>Eukaryota</taxon>
        <taxon>Metazoa</taxon>
        <taxon>Spiralia</taxon>
        <taxon>Lophotrochozoa</taxon>
        <taxon>Bryozoa</taxon>
        <taxon>Gymnolaemata</taxon>
        <taxon>Cheilostomatida</taxon>
        <taxon>Flustrina</taxon>
        <taxon>Buguloidea</taxon>
        <taxon>Bugulidae</taxon>
        <taxon>Bugula</taxon>
    </lineage>
</organism>
<dbReference type="AlphaFoldDB" id="A0A7J7IVY2"/>
<evidence type="ECO:0000313" key="3">
    <source>
        <dbReference type="EMBL" id="KAF6017388.1"/>
    </source>
</evidence>
<keyword evidence="2" id="KW-1133">Transmembrane helix</keyword>
<feature type="region of interest" description="Disordered" evidence="1">
    <location>
        <begin position="174"/>
        <end position="193"/>
    </location>
</feature>
<keyword evidence="2" id="KW-0472">Membrane</keyword>
<feature type="transmembrane region" description="Helical" evidence="2">
    <location>
        <begin position="223"/>
        <end position="240"/>
    </location>
</feature>
<dbReference type="Proteomes" id="UP000593567">
    <property type="component" value="Unassembled WGS sequence"/>
</dbReference>
<evidence type="ECO:0000256" key="1">
    <source>
        <dbReference type="SAM" id="MobiDB-lite"/>
    </source>
</evidence>
<sequence>MYRNCLGEERSCNVTSEEQCESPKPEVATRAPANIQCVTCSGVTGSSCDVTPHREADEFCTSACLSVKYLNLPNRTVTRVLRGCQTNLNIPAALTINTCTEDTVKDEVVCSTSCYDYKCNKYSSGIPSCWSEKGEIKPECEGTTPAIPQHLINPSRVSTKKPYSIQDAYGGDNYRGEWRPPEEDQNSTSTNQTVKWKRNYENEGPYFGQTYKNQAESVIKANGIVYLFFIHLTLLYIIFLF</sequence>
<proteinExistence type="predicted"/>